<dbReference type="Proteomes" id="UP001059663">
    <property type="component" value="Chromosome"/>
</dbReference>
<organism evidence="1 2">
    <name type="scientific">Janibacter limosus</name>
    <dbReference type="NCBI Taxonomy" id="53458"/>
    <lineage>
        <taxon>Bacteria</taxon>
        <taxon>Bacillati</taxon>
        <taxon>Actinomycetota</taxon>
        <taxon>Actinomycetes</taxon>
        <taxon>Micrococcales</taxon>
        <taxon>Intrasporangiaceae</taxon>
        <taxon>Janibacter</taxon>
    </lineage>
</organism>
<name>A0AC61U1E3_9MICO</name>
<reference evidence="1" key="1">
    <citation type="submission" date="2021-11" db="EMBL/GenBank/DDBJ databases">
        <title>Study of the species diversity of bacterial strains isolated from a unique natural object - Shulgan-Tash cave (Bashkiria).</title>
        <authorList>
            <person name="Sazanova A.L."/>
            <person name="Chirak E.R."/>
            <person name="Safronova V.I."/>
        </authorList>
    </citation>
    <scope>NUCLEOTIDE SEQUENCE</scope>
    <source>
        <strain evidence="1">P1</strain>
    </source>
</reference>
<proteinExistence type="predicted"/>
<protein>
    <submittedName>
        <fullName evidence="1">Uncharacterized protein</fullName>
    </submittedName>
</protein>
<accession>A0AC61U1E3</accession>
<evidence type="ECO:0000313" key="1">
    <source>
        <dbReference type="EMBL" id="UUZ43835.1"/>
    </source>
</evidence>
<dbReference type="EMBL" id="CP087977">
    <property type="protein sequence ID" value="UUZ43835.1"/>
    <property type="molecule type" value="Genomic_DNA"/>
</dbReference>
<sequence>MALAALEEAQSGLAAAVRALADATVRTRVAAPELAAVAEQVETLTARLLAEAREGPLGLETDSAGRLRDHGNAMVGMRNPIAPPLVVTGDESGSTSCALTLGAGYEGPPGYVHGGIVAAVLDRGPRLGPGALGAAGHDRLPQHDLPSTDPARCTAALPRLGRARRRVEGPCARRDPRCAGPGDRRGRGALRRAPVGPRAPRSPHGRRGGDCSRWRGRAGAVRVVAWVA</sequence>
<gene>
    <name evidence="1" type="ORF">LP422_13895</name>
</gene>
<evidence type="ECO:0000313" key="2">
    <source>
        <dbReference type="Proteomes" id="UP001059663"/>
    </source>
</evidence>